<name>A0ABX0UUK5_9HYPH</name>
<dbReference type="RefSeq" id="WP_166948272.1">
    <property type="nucleotide sequence ID" value="NZ_JAASQI010000001.1"/>
</dbReference>
<feature type="transmembrane region" description="Helical" evidence="1">
    <location>
        <begin position="105"/>
        <end position="125"/>
    </location>
</feature>
<organism evidence="2 3">
    <name type="scientific">Pseudochelatococcus lubricantis</name>
    <dbReference type="NCBI Taxonomy" id="1538102"/>
    <lineage>
        <taxon>Bacteria</taxon>
        <taxon>Pseudomonadati</taxon>
        <taxon>Pseudomonadota</taxon>
        <taxon>Alphaproteobacteria</taxon>
        <taxon>Hyphomicrobiales</taxon>
        <taxon>Chelatococcaceae</taxon>
        <taxon>Pseudochelatococcus</taxon>
    </lineage>
</organism>
<feature type="transmembrane region" description="Helical" evidence="1">
    <location>
        <begin position="163"/>
        <end position="187"/>
    </location>
</feature>
<keyword evidence="1" id="KW-1133">Transmembrane helix</keyword>
<dbReference type="Pfam" id="PF03729">
    <property type="entry name" value="DUF308"/>
    <property type="match status" value="1"/>
</dbReference>
<proteinExistence type="predicted"/>
<keyword evidence="1" id="KW-0472">Membrane</keyword>
<evidence type="ECO:0000313" key="2">
    <source>
        <dbReference type="EMBL" id="NIJ56643.1"/>
    </source>
</evidence>
<feature type="transmembrane region" description="Helical" evidence="1">
    <location>
        <begin position="53"/>
        <end position="73"/>
    </location>
</feature>
<sequence length="196" mass="21119">MPTSVQHNHEPAINAIAEEVRSKWVWFLLLGIILLVLGGIALGNLLVATLATVYYIGALILIGGVLQIAHAFQVKEWGNFLVWLLSGAFYALAGFFAFYNPQLASVAFTLVLAVSLIASGVLRIWTGFAARPREGWGWLVAAGVAALVVGIVIAARWPVNSLYLIGLILAIELIFEGWSFIAVALALRARKGKPLV</sequence>
<dbReference type="EMBL" id="JAASQI010000001">
    <property type="protein sequence ID" value="NIJ56643.1"/>
    <property type="molecule type" value="Genomic_DNA"/>
</dbReference>
<keyword evidence="3" id="KW-1185">Reference proteome</keyword>
<protein>
    <submittedName>
        <fullName evidence="2">Uncharacterized membrane protein HdeD (DUF308 family)</fullName>
    </submittedName>
</protein>
<dbReference type="Proteomes" id="UP001429580">
    <property type="component" value="Unassembled WGS sequence"/>
</dbReference>
<feature type="transmembrane region" description="Helical" evidence="1">
    <location>
        <begin position="24"/>
        <end position="47"/>
    </location>
</feature>
<evidence type="ECO:0000256" key="1">
    <source>
        <dbReference type="SAM" id="Phobius"/>
    </source>
</evidence>
<dbReference type="InterPro" id="IPR005325">
    <property type="entry name" value="DUF308_memb"/>
</dbReference>
<dbReference type="InterPro" id="IPR052712">
    <property type="entry name" value="Acid_resist_chaperone_HdeD"/>
</dbReference>
<reference evidence="2 3" key="1">
    <citation type="submission" date="2020-03" db="EMBL/GenBank/DDBJ databases">
        <title>Genomic Encyclopedia of Type Strains, Phase IV (KMG-IV): sequencing the most valuable type-strain genomes for metagenomic binning, comparative biology and taxonomic classification.</title>
        <authorList>
            <person name="Goeker M."/>
        </authorList>
    </citation>
    <scope>NUCLEOTIDE SEQUENCE [LARGE SCALE GENOMIC DNA]</scope>
    <source>
        <strain evidence="2 3">DSM 103870</strain>
    </source>
</reference>
<dbReference type="PANTHER" id="PTHR34989">
    <property type="entry name" value="PROTEIN HDED"/>
    <property type="match status" value="1"/>
</dbReference>
<feature type="transmembrane region" description="Helical" evidence="1">
    <location>
        <begin position="137"/>
        <end position="157"/>
    </location>
</feature>
<evidence type="ECO:0000313" key="3">
    <source>
        <dbReference type="Proteomes" id="UP001429580"/>
    </source>
</evidence>
<feature type="transmembrane region" description="Helical" evidence="1">
    <location>
        <begin position="80"/>
        <end position="99"/>
    </location>
</feature>
<comment type="caution">
    <text evidence="2">The sequence shown here is derived from an EMBL/GenBank/DDBJ whole genome shotgun (WGS) entry which is preliminary data.</text>
</comment>
<keyword evidence="1" id="KW-0812">Transmembrane</keyword>
<accession>A0ABX0UUK5</accession>
<dbReference type="PANTHER" id="PTHR34989:SF1">
    <property type="entry name" value="PROTEIN HDED"/>
    <property type="match status" value="1"/>
</dbReference>
<gene>
    <name evidence="2" type="ORF">FHS82_000456</name>
</gene>